<dbReference type="InterPro" id="IPR012340">
    <property type="entry name" value="NA-bd_OB-fold"/>
</dbReference>
<evidence type="ECO:0000256" key="5">
    <source>
        <dbReference type="ARBA" id="ARBA00022679"/>
    </source>
</evidence>
<dbReference type="PANTHER" id="PTHR32294">
    <property type="entry name" value="DNA POLYMERASE III SUBUNIT ALPHA"/>
    <property type="match status" value="1"/>
</dbReference>
<organism evidence="12 13">
    <name type="scientific">Evansella caseinilytica</name>
    <dbReference type="NCBI Taxonomy" id="1503961"/>
    <lineage>
        <taxon>Bacteria</taxon>
        <taxon>Bacillati</taxon>
        <taxon>Bacillota</taxon>
        <taxon>Bacilli</taxon>
        <taxon>Bacillales</taxon>
        <taxon>Bacillaceae</taxon>
        <taxon>Evansella</taxon>
    </lineage>
</organism>
<comment type="subcellular location">
    <subcellularLocation>
        <location evidence="1">Cytoplasm</location>
    </subcellularLocation>
</comment>
<keyword evidence="8" id="KW-0239">DNA-directed DNA polymerase</keyword>
<keyword evidence="6" id="KW-0548">Nucleotidyltransferase</keyword>
<dbReference type="Pfam" id="PF01336">
    <property type="entry name" value="tRNA_anti-codon"/>
    <property type="match status" value="1"/>
</dbReference>
<evidence type="ECO:0000256" key="6">
    <source>
        <dbReference type="ARBA" id="ARBA00022695"/>
    </source>
</evidence>
<evidence type="ECO:0000259" key="11">
    <source>
        <dbReference type="SMART" id="SM00481"/>
    </source>
</evidence>
<dbReference type="Gene3D" id="1.10.10.1600">
    <property type="entry name" value="Bacterial DNA polymerase III alpha subunit, thumb domain"/>
    <property type="match status" value="1"/>
</dbReference>
<proteinExistence type="inferred from homology"/>
<evidence type="ECO:0000313" key="12">
    <source>
        <dbReference type="EMBL" id="SDZ54607.1"/>
    </source>
</evidence>
<dbReference type="OrthoDB" id="9803237at2"/>
<dbReference type="SMART" id="SM00481">
    <property type="entry name" value="POLIIIAc"/>
    <property type="match status" value="1"/>
</dbReference>
<dbReference type="Gene3D" id="3.20.20.140">
    <property type="entry name" value="Metal-dependent hydrolases"/>
    <property type="match status" value="1"/>
</dbReference>
<dbReference type="Pfam" id="PF14579">
    <property type="entry name" value="HHH_6"/>
    <property type="match status" value="1"/>
</dbReference>
<gene>
    <name evidence="12" type="ORF">SAMN05421736_116111</name>
</gene>
<dbReference type="InterPro" id="IPR040982">
    <property type="entry name" value="DNA_pol3_finger"/>
</dbReference>
<evidence type="ECO:0000256" key="2">
    <source>
        <dbReference type="ARBA" id="ARBA00009496"/>
    </source>
</evidence>
<sequence length="1142" mass="129215">MEIKNFVPGKHMSFVHLHVHSEYSLLRSVAKIDRLVREAKLRGFHSLALTDIDAMYGVVRFYQTCREHGIQPIIGVELAYSEDGEPAKDNEDNRIVLLAKNNNGYRALTQLTTRAHEKSSRFGPYVTPSELTADSNSIIAIIPFEDGLVQNLINQGRASEAFQHFQWLRTIFGEENVYLEIQNHWRPADREKLLKISEWLKTNDVPVVASNHVHFIEREQMAAHRVIQGIRLGLTLNEIPSKYSSEEYYLKSAAEMEELFQAWPQAIAATEQIAAACRFELKTGKVELPEYPTDDQKPAKEYLRQLCEKGVDEKYRQPADEVWERLNCELDVISEMNYEDYFLIVADFMNFAARQGIVTGPGRGSAAGSIVAYVLGITKVDPLKYGLLFERFLNPERVSMPDIDIDFQDDRRDEVIHYVKSKYGREHVAQIITFGTLAAKAVIRDVGRVLDIELAIIDRLAKNIPSRPSITLTAAISESSGVQEMIQQNDKLAELIGIAKHLEGLPRHSSVHAAGIVMNKNRLTDIVPLQEGNDGLHLTQYPMGDLETLGLLKMDFLGLRNLSFIQKILQLIEKNHAKKLSLAAIPFDDPATFALLGKGDTSGVFQLESAGMKGVLRRLKPTDFEDIVAVNALYRPGPMENIPTYIRRKHGEETVSYPHVHLQEILEPTYGVLIYQEQIMQIASKMAGFSLGEADILRRAVGKKKREVLEEKRQQFTEGAVKKGYSTEEAGQVYDLIVRFADYGFNRSHAVAYSIVAYQLAYLKANFPLEFMCALMGTVVHYQEKLGEYVAEARRKGLTVHPPSIVESEGNFTVKNGEIWIGLESIKNVGTPAVKEMVKERNLRPFTSLFDLCTRIPGKLLPKRAIDSMIAAGALDPLHENRAQLLASTEIAMEYGESMRLHQTEGQTELFIDEATEPEYISVPPLSEAELLDFEKQVLGFYASGHPVETYLPVIKQYRRATIMEGKAEKAHDDRIRIAGLVEKVKTIQTKKKQQMAFLKLSDETGDIDVTVFPESYQAFKTKFHKGELLFIEGKLQEHGGERKLILEKCTSVSALEKKEQQKQQPVLYLKITYFHEKKGSLTQLKKLLQDDPGDVPVVLFYEHANKAMHLSEMWNVSGEEKLLLKLKGLLGQENVFLKSRR</sequence>
<dbReference type="STRING" id="1503961.SAMN05421736_116111"/>
<dbReference type="InterPro" id="IPR041931">
    <property type="entry name" value="DNA_pol3_alpha_thumb_dom"/>
</dbReference>
<protein>
    <recommendedName>
        <fullName evidence="4">DNA polymerase III subunit alpha</fullName>
        <ecNumber evidence="3">2.7.7.7</ecNumber>
    </recommendedName>
</protein>
<evidence type="ECO:0000256" key="3">
    <source>
        <dbReference type="ARBA" id="ARBA00012417"/>
    </source>
</evidence>
<evidence type="ECO:0000256" key="9">
    <source>
        <dbReference type="ARBA" id="ARBA00025611"/>
    </source>
</evidence>
<comment type="function">
    <text evidence="9">DNA polymerase III is a complex, multichain enzyme responsible for most of the replicative synthesis in bacteria. This DNA polymerase also exhibits 3' to 5' exonuclease activity. The alpha chain is the DNA polymerase.</text>
</comment>
<keyword evidence="5" id="KW-0808">Transferase</keyword>
<dbReference type="Pfam" id="PF07733">
    <property type="entry name" value="DNA_pol3_alpha"/>
    <property type="match status" value="1"/>
</dbReference>
<reference evidence="13" key="1">
    <citation type="submission" date="2016-10" db="EMBL/GenBank/DDBJ databases">
        <authorList>
            <person name="Varghese N."/>
            <person name="Submissions S."/>
        </authorList>
    </citation>
    <scope>NUCLEOTIDE SEQUENCE [LARGE SCALE GENOMIC DNA]</scope>
    <source>
        <strain evidence="13">SP</strain>
    </source>
</reference>
<evidence type="ECO:0000313" key="13">
    <source>
        <dbReference type="Proteomes" id="UP000198935"/>
    </source>
</evidence>
<dbReference type="EC" id="2.7.7.7" evidence="3"/>
<dbReference type="Pfam" id="PF17657">
    <property type="entry name" value="DNA_pol3_finger"/>
    <property type="match status" value="1"/>
</dbReference>
<evidence type="ECO:0000256" key="7">
    <source>
        <dbReference type="ARBA" id="ARBA00022705"/>
    </source>
</evidence>
<dbReference type="EMBL" id="FNPI01000016">
    <property type="protein sequence ID" value="SDZ54607.1"/>
    <property type="molecule type" value="Genomic_DNA"/>
</dbReference>
<keyword evidence="7" id="KW-0235">DNA replication</keyword>
<feature type="domain" description="Polymerase/histidinol phosphatase N-terminal" evidence="11">
    <location>
        <begin position="15"/>
        <end position="82"/>
    </location>
</feature>
<dbReference type="PANTHER" id="PTHR32294:SF0">
    <property type="entry name" value="DNA POLYMERASE III SUBUNIT ALPHA"/>
    <property type="match status" value="1"/>
</dbReference>
<dbReference type="Proteomes" id="UP000198935">
    <property type="component" value="Unassembled WGS sequence"/>
</dbReference>
<dbReference type="Gene3D" id="2.40.50.140">
    <property type="entry name" value="Nucleic acid-binding proteins"/>
    <property type="match status" value="1"/>
</dbReference>
<dbReference type="GO" id="GO:0006260">
    <property type="term" value="P:DNA replication"/>
    <property type="evidence" value="ECO:0007669"/>
    <property type="project" value="UniProtKB-KW"/>
</dbReference>
<dbReference type="SUPFAM" id="SSF89550">
    <property type="entry name" value="PHP domain-like"/>
    <property type="match status" value="1"/>
</dbReference>
<dbReference type="GO" id="GO:0005737">
    <property type="term" value="C:cytoplasm"/>
    <property type="evidence" value="ECO:0007669"/>
    <property type="project" value="UniProtKB-SubCell"/>
</dbReference>
<dbReference type="GO" id="GO:0003887">
    <property type="term" value="F:DNA-directed DNA polymerase activity"/>
    <property type="evidence" value="ECO:0007669"/>
    <property type="project" value="UniProtKB-KW"/>
</dbReference>
<keyword evidence="13" id="KW-1185">Reference proteome</keyword>
<evidence type="ECO:0000256" key="1">
    <source>
        <dbReference type="ARBA" id="ARBA00004496"/>
    </source>
</evidence>
<dbReference type="InterPro" id="IPR004805">
    <property type="entry name" value="DnaE2/DnaE/PolC"/>
</dbReference>
<dbReference type="InterPro" id="IPR011708">
    <property type="entry name" value="DNA_pol3_alpha_NTPase_dom"/>
</dbReference>
<dbReference type="InterPro" id="IPR029460">
    <property type="entry name" value="DNAPol_HHH"/>
</dbReference>
<dbReference type="InterPro" id="IPR004365">
    <property type="entry name" value="NA-bd_OB_tRNA"/>
</dbReference>
<evidence type="ECO:0000256" key="8">
    <source>
        <dbReference type="ARBA" id="ARBA00022932"/>
    </source>
</evidence>
<dbReference type="Pfam" id="PF02811">
    <property type="entry name" value="PHP"/>
    <property type="match status" value="1"/>
</dbReference>
<dbReference type="NCBIfam" id="TIGR00594">
    <property type="entry name" value="polc"/>
    <property type="match status" value="1"/>
</dbReference>
<dbReference type="InterPro" id="IPR004013">
    <property type="entry name" value="PHP_dom"/>
</dbReference>
<dbReference type="Gene3D" id="1.10.150.870">
    <property type="match status" value="1"/>
</dbReference>
<dbReference type="CDD" id="cd04485">
    <property type="entry name" value="DnaE_OBF"/>
    <property type="match status" value="1"/>
</dbReference>
<accession>A0A1H3TX04</accession>
<dbReference type="InterPro" id="IPR016195">
    <property type="entry name" value="Pol/histidinol_Pase-like"/>
</dbReference>
<evidence type="ECO:0000256" key="4">
    <source>
        <dbReference type="ARBA" id="ARBA00019114"/>
    </source>
</evidence>
<name>A0A1H3TX04_9BACI</name>
<dbReference type="AlphaFoldDB" id="A0A1H3TX04"/>
<comment type="similarity">
    <text evidence="2">Belongs to the DNA polymerase type-C family. DnaE subfamily.</text>
</comment>
<dbReference type="InterPro" id="IPR003141">
    <property type="entry name" value="Pol/His_phosphatase_N"/>
</dbReference>
<dbReference type="GO" id="GO:0003676">
    <property type="term" value="F:nucleic acid binding"/>
    <property type="evidence" value="ECO:0007669"/>
    <property type="project" value="InterPro"/>
</dbReference>
<comment type="catalytic activity">
    <reaction evidence="10">
        <text>DNA(n) + a 2'-deoxyribonucleoside 5'-triphosphate = DNA(n+1) + diphosphate</text>
        <dbReference type="Rhea" id="RHEA:22508"/>
        <dbReference type="Rhea" id="RHEA-COMP:17339"/>
        <dbReference type="Rhea" id="RHEA-COMP:17340"/>
        <dbReference type="ChEBI" id="CHEBI:33019"/>
        <dbReference type="ChEBI" id="CHEBI:61560"/>
        <dbReference type="ChEBI" id="CHEBI:173112"/>
        <dbReference type="EC" id="2.7.7.7"/>
    </reaction>
</comment>
<dbReference type="NCBIfam" id="NF004226">
    <property type="entry name" value="PRK05673.1"/>
    <property type="match status" value="1"/>
</dbReference>
<dbReference type="SUPFAM" id="SSF160975">
    <property type="entry name" value="AF1531-like"/>
    <property type="match status" value="1"/>
</dbReference>
<dbReference type="GO" id="GO:0008408">
    <property type="term" value="F:3'-5' exonuclease activity"/>
    <property type="evidence" value="ECO:0007669"/>
    <property type="project" value="InterPro"/>
</dbReference>
<evidence type="ECO:0000256" key="10">
    <source>
        <dbReference type="ARBA" id="ARBA00049244"/>
    </source>
</evidence>